<proteinExistence type="predicted"/>
<dbReference type="PANTHER" id="PTHR33050">
    <property type="entry name" value="REVERSE TRANSCRIPTASE DOMAIN-CONTAINING PROTEIN"/>
    <property type="match status" value="1"/>
</dbReference>
<dbReference type="OrthoDB" id="104635at2759"/>
<accession>W3A6X2</accession>
<organism evidence="1 2">
    <name type="scientific">Phytophthora nicotianae P10297</name>
    <dbReference type="NCBI Taxonomy" id="1317064"/>
    <lineage>
        <taxon>Eukaryota</taxon>
        <taxon>Sar</taxon>
        <taxon>Stramenopiles</taxon>
        <taxon>Oomycota</taxon>
        <taxon>Peronosporomycetes</taxon>
        <taxon>Peronosporales</taxon>
        <taxon>Peronosporaceae</taxon>
        <taxon>Phytophthora</taxon>
    </lineage>
</organism>
<dbReference type="CDD" id="cd09275">
    <property type="entry name" value="RNase_HI_RT_DIRS1"/>
    <property type="match status" value="1"/>
</dbReference>
<dbReference type="InterPro" id="IPR052055">
    <property type="entry name" value="Hepadnavirus_pol/RT"/>
</dbReference>
<gene>
    <name evidence="1" type="ORF">F442_00134</name>
</gene>
<evidence type="ECO:0000313" key="1">
    <source>
        <dbReference type="EMBL" id="ETP55352.1"/>
    </source>
</evidence>
<protein>
    <submittedName>
        <fullName evidence="1">Uncharacterized protein</fullName>
    </submittedName>
</protein>
<reference evidence="1 2" key="1">
    <citation type="submission" date="2013-11" db="EMBL/GenBank/DDBJ databases">
        <title>The Genome Sequence of Phytophthora parasitica P10297.</title>
        <authorList>
            <consortium name="The Broad Institute Genomics Platform"/>
            <person name="Russ C."/>
            <person name="Tyler B."/>
            <person name="Panabieres F."/>
            <person name="Shan W."/>
            <person name="Tripathy S."/>
            <person name="Grunwald N."/>
            <person name="Machado M."/>
            <person name="Johnson C.S."/>
            <person name="Walker B."/>
            <person name="Young S.K."/>
            <person name="Zeng Q."/>
            <person name="Gargeya S."/>
            <person name="Fitzgerald M."/>
            <person name="Haas B."/>
            <person name="Abouelleil A."/>
            <person name="Allen A.W."/>
            <person name="Alvarado L."/>
            <person name="Arachchi H.M."/>
            <person name="Berlin A.M."/>
            <person name="Chapman S.B."/>
            <person name="Gainer-Dewar J."/>
            <person name="Goldberg J."/>
            <person name="Griggs A."/>
            <person name="Gujja S."/>
            <person name="Hansen M."/>
            <person name="Howarth C."/>
            <person name="Imamovic A."/>
            <person name="Ireland A."/>
            <person name="Larimer J."/>
            <person name="McCowan C."/>
            <person name="Murphy C."/>
            <person name="Pearson M."/>
            <person name="Poon T.W."/>
            <person name="Priest M."/>
            <person name="Roberts A."/>
            <person name="Saif S."/>
            <person name="Shea T."/>
            <person name="Sisk P."/>
            <person name="Sykes S."/>
            <person name="Wortman J."/>
            <person name="Nusbaum C."/>
            <person name="Birren B."/>
        </authorList>
    </citation>
    <scope>NUCLEOTIDE SEQUENCE [LARGE SCALE GENOMIC DNA]</scope>
    <source>
        <strain evidence="1 2">P10297</strain>
    </source>
</reference>
<comment type="caution">
    <text evidence="1">The sequence shown here is derived from an EMBL/GenBank/DDBJ whole genome shotgun (WGS) entry which is preliminary data.</text>
</comment>
<dbReference type="EMBL" id="ANIY01000031">
    <property type="protein sequence ID" value="ETP55352.1"/>
    <property type="molecule type" value="Genomic_DNA"/>
</dbReference>
<evidence type="ECO:0000313" key="2">
    <source>
        <dbReference type="Proteomes" id="UP000018948"/>
    </source>
</evidence>
<dbReference type="Proteomes" id="UP000018948">
    <property type="component" value="Unassembled WGS sequence"/>
</dbReference>
<dbReference type="PANTHER" id="PTHR33050:SF7">
    <property type="entry name" value="RIBONUCLEASE H"/>
    <property type="match status" value="1"/>
</dbReference>
<sequence>MLAILGPRSINEKKFTRWSTQLRALGLDWDTDLRSVSMPEEKIAKALLRVQAMLWYKSATRTQLRAPRWGKITISEGAILDLQWFQHILQQGRLCSVPLKFFGDLPAPDVQLYMDASDSGLCALHPAKGEYNRLQFEDEERLLIRQGRLSINIREQLGAVLALLCWGREWCPRTTSEVIHVRCWIDNRSAVAWCNNLNSREPLSQELNRVLGSIEAQWALHVSAEHLPGAVNTMADLGSRAWDGHRLTKWKLLTKTWTQIPISNAIRKSYSAKWSVFNNAPSLNHLNVNTKEPGSSGKVL</sequence>
<name>W3A6X2_PHYNI</name>
<dbReference type="AlphaFoldDB" id="W3A6X2"/>